<gene>
    <name evidence="1" type="ORF">OB919_04070</name>
</gene>
<evidence type="ECO:0000313" key="1">
    <source>
        <dbReference type="EMBL" id="MCU4751163.1"/>
    </source>
</evidence>
<protein>
    <recommendedName>
        <fullName evidence="3">Small CPxCG-related zinc finger protein</fullName>
    </recommendedName>
</protein>
<reference evidence="1 2" key="1">
    <citation type="submission" date="2022-09" db="EMBL/GenBank/DDBJ databases">
        <title>Enrichment on poylsaccharides allowed isolation of novel metabolic and taxonomic groups of Haloarchaea.</title>
        <authorList>
            <person name="Sorokin D.Y."/>
            <person name="Elcheninov A.G."/>
            <person name="Khizhniak T.V."/>
            <person name="Kolganova T.V."/>
            <person name="Kublanov I.V."/>
        </authorList>
    </citation>
    <scope>NUCLEOTIDE SEQUENCE [LARGE SCALE GENOMIC DNA]</scope>
    <source>
        <strain evidence="1 2">AArc-curdl1</strain>
    </source>
</reference>
<evidence type="ECO:0000313" key="2">
    <source>
        <dbReference type="Proteomes" id="UP001321047"/>
    </source>
</evidence>
<accession>A0AAP2Z6P5</accession>
<organism evidence="1 2">
    <name type="scientific">Natronosalvus hydrolyticus</name>
    <dbReference type="NCBI Taxonomy" id="2979988"/>
    <lineage>
        <taxon>Archaea</taxon>
        <taxon>Methanobacteriati</taxon>
        <taxon>Methanobacteriota</taxon>
        <taxon>Stenosarchaea group</taxon>
        <taxon>Halobacteria</taxon>
        <taxon>Halobacteriales</taxon>
        <taxon>Natrialbaceae</taxon>
        <taxon>Natronosalvus</taxon>
    </lineage>
</organism>
<proteinExistence type="predicted"/>
<dbReference type="AlphaFoldDB" id="A0AAP2Z6P5"/>
<dbReference type="Proteomes" id="UP001321047">
    <property type="component" value="Unassembled WGS sequence"/>
</dbReference>
<comment type="caution">
    <text evidence="1">The sequence shown here is derived from an EMBL/GenBank/DDBJ whole genome shotgun (WGS) entry which is preliminary data.</text>
</comment>
<dbReference type="EMBL" id="JAOPJZ010000002">
    <property type="protein sequence ID" value="MCU4751163.1"/>
    <property type="molecule type" value="Genomic_DNA"/>
</dbReference>
<evidence type="ECO:0008006" key="3">
    <source>
        <dbReference type="Google" id="ProtNLM"/>
    </source>
</evidence>
<dbReference type="RefSeq" id="WP_342806659.1">
    <property type="nucleotide sequence ID" value="NZ_JAOPJZ010000002.1"/>
</dbReference>
<dbReference type="InterPro" id="IPR055982">
    <property type="entry name" value="DUF7560"/>
</dbReference>
<name>A0AAP2Z6P5_9EURY</name>
<dbReference type="Pfam" id="PF24441">
    <property type="entry name" value="DUF7560"/>
    <property type="match status" value="1"/>
</dbReference>
<keyword evidence="2" id="KW-1185">Reference proteome</keyword>
<sequence length="50" mass="5272">MGSSEEYTFVCPDCAQSITVNVSMRDALVDNGCVVCGSAVSEDDFECLCA</sequence>